<comment type="caution">
    <text evidence="4">The sequence shown here is derived from an EMBL/GenBank/DDBJ whole genome shotgun (WGS) entry which is preliminary data.</text>
</comment>
<gene>
    <name evidence="4" type="ORF">K9V48_08830</name>
</gene>
<dbReference type="SUPFAM" id="SSF56300">
    <property type="entry name" value="Metallo-dependent phosphatases"/>
    <property type="match status" value="1"/>
</dbReference>
<protein>
    <submittedName>
        <fullName evidence="4">CapA family protein</fullName>
    </submittedName>
</protein>
<keyword evidence="5" id="KW-1185">Reference proteome</keyword>
<evidence type="ECO:0000256" key="1">
    <source>
        <dbReference type="ARBA" id="ARBA00005662"/>
    </source>
</evidence>
<keyword evidence="2" id="KW-0472">Membrane</keyword>
<dbReference type="InterPro" id="IPR029052">
    <property type="entry name" value="Metallo-depent_PP-like"/>
</dbReference>
<sequence>MKRLFIYFSFLAMILVFFSYYIIQQISSVPDVISNQDKEIESEVEFKKEAPKEPAITISTATLSAIGDILIHDRVYNPAHIGNNQYDFIPLLLPVQSYLANADITVANQETMIGGVEIGLSSYPSFNSPYEVGDALKKSGVDIVTLANNHTLDRGEKAIQSAIAHWNELDMPYTGSYLSADDQMNIRTIEKNGIIFSFLAYTYGTNGIPVPEDKRYLVNLIEEEMIEQEILKAKELSDVVVVSLHFGNEYQRLPSDEQKEVAYKTANAGADIIIGHHPHVLQPMEWITKEDGKRTFVAYSLGNFLSGQLGDYKDLGGIMQIKVEKTVENDETTITLKDPLFIPTYVSEDYTVYPLNEIEGKEEVYKEISRHMNQWVPNLKFSF</sequence>
<dbReference type="SMART" id="SM00854">
    <property type="entry name" value="PGA_cap"/>
    <property type="match status" value="1"/>
</dbReference>
<keyword evidence="2" id="KW-1133">Transmembrane helix</keyword>
<evidence type="ECO:0000313" key="5">
    <source>
        <dbReference type="Proteomes" id="UP001165287"/>
    </source>
</evidence>
<evidence type="ECO:0000259" key="3">
    <source>
        <dbReference type="SMART" id="SM00854"/>
    </source>
</evidence>
<dbReference type="PANTHER" id="PTHR33393:SF12">
    <property type="entry name" value="CAPSULE BIOSYNTHESIS PROTEIN CAPA"/>
    <property type="match status" value="1"/>
</dbReference>
<evidence type="ECO:0000256" key="2">
    <source>
        <dbReference type="SAM" id="Phobius"/>
    </source>
</evidence>
<evidence type="ECO:0000313" key="4">
    <source>
        <dbReference type="EMBL" id="MBZ5750349.1"/>
    </source>
</evidence>
<comment type="similarity">
    <text evidence="1">Belongs to the CapA family.</text>
</comment>
<dbReference type="InterPro" id="IPR052169">
    <property type="entry name" value="CW_Biosynth-Accessory"/>
</dbReference>
<reference evidence="4" key="1">
    <citation type="submission" date="2024-05" db="EMBL/GenBank/DDBJ databases">
        <title>Metabacillus sp. nov., isolated from the rhizosphere soil of tomato plants.</title>
        <authorList>
            <person name="Ma R."/>
        </authorList>
    </citation>
    <scope>NUCLEOTIDE SEQUENCE</scope>
    <source>
        <strain evidence="4">DBTR6</strain>
    </source>
</reference>
<dbReference type="RefSeq" id="WP_224138443.1">
    <property type="nucleotide sequence ID" value="NZ_JAIQUM010000014.1"/>
</dbReference>
<name>A0ABS7UQ41_9BACI</name>
<dbReference type="EMBL" id="JAIQUM010000014">
    <property type="protein sequence ID" value="MBZ5750349.1"/>
    <property type="molecule type" value="Genomic_DNA"/>
</dbReference>
<keyword evidence="2" id="KW-0812">Transmembrane</keyword>
<dbReference type="Gene3D" id="3.60.21.10">
    <property type="match status" value="1"/>
</dbReference>
<proteinExistence type="inferred from homology"/>
<dbReference type="Proteomes" id="UP001165287">
    <property type="component" value="Unassembled WGS sequence"/>
</dbReference>
<accession>A0ABS7UQ41</accession>
<feature type="domain" description="Capsule synthesis protein CapA" evidence="3">
    <location>
        <begin position="62"/>
        <end position="308"/>
    </location>
</feature>
<dbReference type="CDD" id="cd07381">
    <property type="entry name" value="MPP_CapA"/>
    <property type="match status" value="1"/>
</dbReference>
<dbReference type="InterPro" id="IPR019079">
    <property type="entry name" value="Capsule_synth_CapA"/>
</dbReference>
<organism evidence="4 5">
    <name type="scientific">Metabacillus rhizolycopersici</name>
    <dbReference type="NCBI Taxonomy" id="2875709"/>
    <lineage>
        <taxon>Bacteria</taxon>
        <taxon>Bacillati</taxon>
        <taxon>Bacillota</taxon>
        <taxon>Bacilli</taxon>
        <taxon>Bacillales</taxon>
        <taxon>Bacillaceae</taxon>
        <taxon>Metabacillus</taxon>
    </lineage>
</organism>
<feature type="transmembrane region" description="Helical" evidence="2">
    <location>
        <begin position="5"/>
        <end position="23"/>
    </location>
</feature>
<dbReference type="Pfam" id="PF09587">
    <property type="entry name" value="PGA_cap"/>
    <property type="match status" value="1"/>
</dbReference>
<dbReference type="PANTHER" id="PTHR33393">
    <property type="entry name" value="POLYGLUTAMINE SYNTHESIS ACCESSORY PROTEIN RV0574C-RELATED"/>
    <property type="match status" value="1"/>
</dbReference>